<dbReference type="GO" id="GO:0008422">
    <property type="term" value="F:beta-glucosidase activity"/>
    <property type="evidence" value="ECO:0007669"/>
    <property type="project" value="TreeGrafter"/>
</dbReference>
<dbReference type="PANTHER" id="PTHR10353">
    <property type="entry name" value="GLYCOSYL HYDROLASE"/>
    <property type="match status" value="1"/>
</dbReference>
<dbReference type="EnsemblMetazoa" id="PPAI006739-RA">
    <property type="protein sequence ID" value="PPAI006739-PA"/>
    <property type="gene ID" value="PPAI006739"/>
</dbReference>
<keyword evidence="5" id="KW-0378">Hydrolase</keyword>
<dbReference type="VEuPathDB" id="VectorBase:PPAI006739"/>
<dbReference type="GO" id="GO:0016020">
    <property type="term" value="C:membrane"/>
    <property type="evidence" value="ECO:0007669"/>
    <property type="project" value="UniProtKB-SubCell"/>
</dbReference>
<sequence>MNQCMCVNTVMDRAVGHQLMLSQGSQVISAHTICSKLMRKLFTCTGISSSRLKMVVLDFKGFDTFLTLLVLGKIGITMDSRWNEPKTDSDDDKEASEMAMQFYLGWFAHPIFSATGNYPQVMIDRVDALSMQQGFPRSRLPKFTPEEIERIKGTSDFFGLNTYTTSLVTKNDQSNSAGYSVPSFQHDVNIVRSTDPSWPTGASVWLSMSSGTYDPHLHREGSNRLSSSAALVHILKAIMGSGILAMPDAMKNCGYIGGSVGTVLITVLILCCIHMLVRCSYVICKKHRVPIMSYAETVKAAVVDGPPWLRPYANCFHHLVNIFLIFAQIGICCIYVAFTAENLRKIIMSELDFHMDLRLYMLALLVPFILLCFIRNLKYLAPISMVANVLTIVGLSIVLYYIYRDGLSFEDRRAFSPISQWPLFVGTVFFTLGSIGVVVSVEYDMETPQDFGGLFGIMNIAMSIVSLLGIFIGVSGYLKYGEDIKGSVTLNFPTEEILSKSVTLVYALAIFTTYPLQAYAAIHIMCDYLKKHYKEDTNMYKIWDYSIRAAFVTVTTLLAIAVPNLALIISIMGALCMTMTGFFFPAIVEICVMYSEHGAKCGYISRDLLIILLGVVPFGMYKLLNWIRNEYDNPPVYVTENGYSDFGGTKDIGRVNYYNSYLEAVLDAIEDGCNVKGYVAWSIMDNFEWMAGYTERFGLYHVDFNDPNRTRVQKTSAKVFAKIISTNKIDWDYVPEPEVFIEEPSSSYQISLSFTLLGIALFATIWRM</sequence>
<evidence type="ECO:0000256" key="4">
    <source>
        <dbReference type="ARBA" id="ARBA00022729"/>
    </source>
</evidence>
<dbReference type="InterPro" id="IPR001360">
    <property type="entry name" value="Glyco_hydro_1"/>
</dbReference>
<evidence type="ECO:0000256" key="7">
    <source>
        <dbReference type="ARBA" id="ARBA00023136"/>
    </source>
</evidence>
<dbReference type="SUPFAM" id="SSF51445">
    <property type="entry name" value="(Trans)glycosidases"/>
    <property type="match status" value="2"/>
</dbReference>
<dbReference type="PANTHER" id="PTHR10353:SF36">
    <property type="entry name" value="LP05116P"/>
    <property type="match status" value="1"/>
</dbReference>
<evidence type="ECO:0000256" key="2">
    <source>
        <dbReference type="ARBA" id="ARBA00010838"/>
    </source>
</evidence>
<evidence type="ECO:0000256" key="8">
    <source>
        <dbReference type="ARBA" id="ARBA00023295"/>
    </source>
</evidence>
<dbReference type="InterPro" id="IPR013057">
    <property type="entry name" value="AA_transpt_TM"/>
</dbReference>
<keyword evidence="11" id="KW-1185">Reference proteome</keyword>
<dbReference type="Proteomes" id="UP000092462">
    <property type="component" value="Unassembled WGS sequence"/>
</dbReference>
<keyword evidence="6" id="KW-1133">Transmembrane helix</keyword>
<dbReference type="Pfam" id="PF00232">
    <property type="entry name" value="Glyco_hydro_1"/>
    <property type="match status" value="1"/>
</dbReference>
<protein>
    <recommendedName>
        <fullName evidence="9">Amino acid transporter transmembrane domain-containing protein</fullName>
    </recommendedName>
</protein>
<name>A0A1B0DFD0_PHLPP</name>
<dbReference type="VEuPathDB" id="VectorBase:PPAPM1_008759"/>
<accession>A0A1B0DFD0</accession>
<evidence type="ECO:0000256" key="3">
    <source>
        <dbReference type="ARBA" id="ARBA00022692"/>
    </source>
</evidence>
<comment type="similarity">
    <text evidence="2">Belongs to the glycosyl hydrolase 1 family.</text>
</comment>
<evidence type="ECO:0000256" key="5">
    <source>
        <dbReference type="ARBA" id="ARBA00022801"/>
    </source>
</evidence>
<dbReference type="InterPro" id="IPR017853">
    <property type="entry name" value="GH"/>
</dbReference>
<evidence type="ECO:0000256" key="6">
    <source>
        <dbReference type="ARBA" id="ARBA00022989"/>
    </source>
</evidence>
<keyword evidence="3" id="KW-0812">Transmembrane</keyword>
<evidence type="ECO:0000256" key="1">
    <source>
        <dbReference type="ARBA" id="ARBA00004370"/>
    </source>
</evidence>
<evidence type="ECO:0000313" key="11">
    <source>
        <dbReference type="Proteomes" id="UP000092462"/>
    </source>
</evidence>
<dbReference type="Gene3D" id="3.20.20.80">
    <property type="entry name" value="Glycosidases"/>
    <property type="match status" value="2"/>
</dbReference>
<dbReference type="AlphaFoldDB" id="A0A1B0DFD0"/>
<keyword evidence="8" id="KW-0326">Glycosidase</keyword>
<keyword evidence="4" id="KW-0732">Signal</keyword>
<evidence type="ECO:0000313" key="10">
    <source>
        <dbReference type="EnsemblMetazoa" id="PPAI006739-PA"/>
    </source>
</evidence>
<organism evidence="10 11">
    <name type="scientific">Phlebotomus papatasi</name>
    <name type="common">Sandfly</name>
    <dbReference type="NCBI Taxonomy" id="29031"/>
    <lineage>
        <taxon>Eukaryota</taxon>
        <taxon>Metazoa</taxon>
        <taxon>Ecdysozoa</taxon>
        <taxon>Arthropoda</taxon>
        <taxon>Hexapoda</taxon>
        <taxon>Insecta</taxon>
        <taxon>Pterygota</taxon>
        <taxon>Neoptera</taxon>
        <taxon>Endopterygota</taxon>
        <taxon>Diptera</taxon>
        <taxon>Nematocera</taxon>
        <taxon>Psychodoidea</taxon>
        <taxon>Psychodidae</taxon>
        <taxon>Phlebotomus</taxon>
        <taxon>Phlebotomus</taxon>
    </lineage>
</organism>
<comment type="subcellular location">
    <subcellularLocation>
        <location evidence="1">Membrane</location>
    </subcellularLocation>
</comment>
<reference evidence="10" key="1">
    <citation type="submission" date="2022-08" db="UniProtKB">
        <authorList>
            <consortium name="EnsemblMetazoa"/>
        </authorList>
    </citation>
    <scope>IDENTIFICATION</scope>
    <source>
        <strain evidence="10">Israel</strain>
    </source>
</reference>
<evidence type="ECO:0000259" key="9">
    <source>
        <dbReference type="Pfam" id="PF01490"/>
    </source>
</evidence>
<proteinExistence type="inferred from homology"/>
<dbReference type="VEuPathDB" id="VectorBase:PPAPM1_009369"/>
<dbReference type="EMBL" id="AJVK01058675">
    <property type="status" value="NOT_ANNOTATED_CDS"/>
    <property type="molecule type" value="Genomic_DNA"/>
</dbReference>
<dbReference type="GO" id="GO:0005975">
    <property type="term" value="P:carbohydrate metabolic process"/>
    <property type="evidence" value="ECO:0007669"/>
    <property type="project" value="InterPro"/>
</dbReference>
<keyword evidence="7" id="KW-0472">Membrane</keyword>
<feature type="domain" description="Amino acid transporter transmembrane" evidence="9">
    <location>
        <begin position="228"/>
        <end position="615"/>
    </location>
</feature>
<dbReference type="PRINTS" id="PR00131">
    <property type="entry name" value="GLHYDRLASE1"/>
</dbReference>
<dbReference type="Pfam" id="PF01490">
    <property type="entry name" value="Aa_trans"/>
    <property type="match status" value="1"/>
</dbReference>
<dbReference type="VEuPathDB" id="VectorBase:PPAPM1_005772"/>